<dbReference type="Gene3D" id="3.40.50.720">
    <property type="entry name" value="NAD(P)-binding Rossmann-like Domain"/>
    <property type="match status" value="1"/>
</dbReference>
<dbReference type="GO" id="GO:0047061">
    <property type="term" value="F:glucose-fructose oxidoreductase activity"/>
    <property type="evidence" value="ECO:0007669"/>
    <property type="project" value="UniProtKB-EC"/>
</dbReference>
<dbReference type="Pfam" id="PF22725">
    <property type="entry name" value="GFO_IDH_MocA_C3"/>
    <property type="match status" value="1"/>
</dbReference>
<evidence type="ECO:0000259" key="3">
    <source>
        <dbReference type="Pfam" id="PF01408"/>
    </source>
</evidence>
<name>A0A5C5X6X6_9PLAN</name>
<dbReference type="InterPro" id="IPR055170">
    <property type="entry name" value="GFO_IDH_MocA-like_dom"/>
</dbReference>
<dbReference type="InterPro" id="IPR000683">
    <property type="entry name" value="Gfo/Idh/MocA-like_OxRdtase_N"/>
</dbReference>
<reference evidence="5 6" key="1">
    <citation type="submission" date="2019-02" db="EMBL/GenBank/DDBJ databases">
        <title>Deep-cultivation of Planctomycetes and their phenomic and genomic characterization uncovers novel biology.</title>
        <authorList>
            <person name="Wiegand S."/>
            <person name="Jogler M."/>
            <person name="Boedeker C."/>
            <person name="Pinto D."/>
            <person name="Vollmers J."/>
            <person name="Rivas-Marin E."/>
            <person name="Kohn T."/>
            <person name="Peeters S.H."/>
            <person name="Heuer A."/>
            <person name="Rast P."/>
            <person name="Oberbeckmann S."/>
            <person name="Bunk B."/>
            <person name="Jeske O."/>
            <person name="Meyerdierks A."/>
            <person name="Storesund J.E."/>
            <person name="Kallscheuer N."/>
            <person name="Luecker S."/>
            <person name="Lage O.M."/>
            <person name="Pohl T."/>
            <person name="Merkel B.J."/>
            <person name="Hornburger P."/>
            <person name="Mueller R.-W."/>
            <person name="Bruemmer F."/>
            <person name="Labrenz M."/>
            <person name="Spormann A.M."/>
            <person name="Op Den Camp H."/>
            <person name="Overmann J."/>
            <person name="Amann R."/>
            <person name="Jetten M.S.M."/>
            <person name="Mascher T."/>
            <person name="Medema M.H."/>
            <person name="Devos D.P."/>
            <person name="Kaster A.-K."/>
            <person name="Ovreas L."/>
            <person name="Rohde M."/>
            <person name="Galperin M.Y."/>
            <person name="Jogler C."/>
        </authorList>
    </citation>
    <scope>NUCLEOTIDE SEQUENCE [LARGE SCALE GENOMIC DNA]</scope>
    <source>
        <strain evidence="5 6">KOR42</strain>
    </source>
</reference>
<dbReference type="OrthoDB" id="9783105at2"/>
<dbReference type="PANTHER" id="PTHR22604">
    <property type="entry name" value="OXIDOREDUCTASES"/>
    <property type="match status" value="1"/>
</dbReference>
<gene>
    <name evidence="5" type="primary">gfo_2</name>
    <name evidence="5" type="ORF">KOR42_21820</name>
</gene>
<dbReference type="SUPFAM" id="SSF55347">
    <property type="entry name" value="Glyceraldehyde-3-phosphate dehydrogenase-like, C-terminal domain"/>
    <property type="match status" value="1"/>
</dbReference>
<dbReference type="RefSeq" id="WP_146509443.1">
    <property type="nucleotide sequence ID" value="NZ_SIHI01000001.1"/>
</dbReference>
<evidence type="ECO:0000313" key="5">
    <source>
        <dbReference type="EMBL" id="TWT58796.1"/>
    </source>
</evidence>
<evidence type="ECO:0000256" key="2">
    <source>
        <dbReference type="ARBA" id="ARBA00023002"/>
    </source>
</evidence>
<sequence>MNAQNRLKLGILGCGRIVTRRILPALSECPEHWSVVVASQRPGVADEVASEVDGVTASDSYEAILADDSIAAVYIPATGDQHRELTIAAAKAGKHVLCEKPLAPSIEEAEEMVRACEDHNVILQEAFMWRLHPRALQIRELIEKNEIGNLRLIVVNFSFNIDRNDWRLNPDRGGGAMWDLGCYGVNASRFFTDAEPTKINAGAHWWPSGVDMSMRIGLTFPGEVLAQIDCSFEAPFRCRLELVGDDGRILVEPAFQPGQQPTFELWRSSERDTPVEVISCPSDDQYACQLKHFHRSIESGELRAPAENGLQNMKIMDSILKVARESR</sequence>
<dbReference type="SUPFAM" id="SSF51735">
    <property type="entry name" value="NAD(P)-binding Rossmann-fold domains"/>
    <property type="match status" value="1"/>
</dbReference>
<feature type="domain" description="Gfo/Idh/MocA-like oxidoreductase N-terminal" evidence="3">
    <location>
        <begin position="8"/>
        <end position="126"/>
    </location>
</feature>
<evidence type="ECO:0000259" key="4">
    <source>
        <dbReference type="Pfam" id="PF22725"/>
    </source>
</evidence>
<accession>A0A5C5X6X6</accession>
<dbReference type="InterPro" id="IPR050984">
    <property type="entry name" value="Gfo/Idh/MocA_domain"/>
</dbReference>
<dbReference type="InterPro" id="IPR036291">
    <property type="entry name" value="NAD(P)-bd_dom_sf"/>
</dbReference>
<proteinExistence type="inferred from homology"/>
<protein>
    <submittedName>
        <fullName evidence="5">Glucose--fructose oxidoreductase</fullName>
        <ecNumber evidence="5">1.1.99.28</ecNumber>
    </submittedName>
</protein>
<keyword evidence="6" id="KW-1185">Reference proteome</keyword>
<dbReference type="PANTHER" id="PTHR22604:SF105">
    <property type="entry name" value="TRANS-1,2-DIHYDROBENZENE-1,2-DIOL DEHYDROGENASE"/>
    <property type="match status" value="1"/>
</dbReference>
<dbReference type="EC" id="1.1.99.28" evidence="5"/>
<keyword evidence="2 5" id="KW-0560">Oxidoreductase</keyword>
<dbReference type="Pfam" id="PF01408">
    <property type="entry name" value="GFO_IDH_MocA"/>
    <property type="match status" value="1"/>
</dbReference>
<feature type="domain" description="GFO/IDH/MocA-like oxidoreductase" evidence="4">
    <location>
        <begin position="136"/>
        <end position="249"/>
    </location>
</feature>
<organism evidence="5 6">
    <name type="scientific">Thalassoglobus neptunius</name>
    <dbReference type="NCBI Taxonomy" id="1938619"/>
    <lineage>
        <taxon>Bacteria</taxon>
        <taxon>Pseudomonadati</taxon>
        <taxon>Planctomycetota</taxon>
        <taxon>Planctomycetia</taxon>
        <taxon>Planctomycetales</taxon>
        <taxon>Planctomycetaceae</taxon>
        <taxon>Thalassoglobus</taxon>
    </lineage>
</organism>
<dbReference type="Gene3D" id="3.30.360.10">
    <property type="entry name" value="Dihydrodipicolinate Reductase, domain 2"/>
    <property type="match status" value="1"/>
</dbReference>
<dbReference type="GO" id="GO:0000166">
    <property type="term" value="F:nucleotide binding"/>
    <property type="evidence" value="ECO:0007669"/>
    <property type="project" value="InterPro"/>
</dbReference>
<comment type="caution">
    <text evidence="5">The sequence shown here is derived from an EMBL/GenBank/DDBJ whole genome shotgun (WGS) entry which is preliminary data.</text>
</comment>
<evidence type="ECO:0000313" key="6">
    <source>
        <dbReference type="Proteomes" id="UP000317243"/>
    </source>
</evidence>
<dbReference type="AlphaFoldDB" id="A0A5C5X6X6"/>
<dbReference type="EMBL" id="SIHI01000001">
    <property type="protein sequence ID" value="TWT58796.1"/>
    <property type="molecule type" value="Genomic_DNA"/>
</dbReference>
<dbReference type="Proteomes" id="UP000317243">
    <property type="component" value="Unassembled WGS sequence"/>
</dbReference>
<evidence type="ECO:0000256" key="1">
    <source>
        <dbReference type="ARBA" id="ARBA00010928"/>
    </source>
</evidence>
<comment type="similarity">
    <text evidence="1">Belongs to the Gfo/Idh/MocA family.</text>
</comment>